<sequence>MDIPLKDLISFHFFERQLFVRMVVFIGAHPQLAMEVIAFWLWLEEIGHPTIIRQLLELSDEAISFVAIEAKRCIQGLATFIDPISLTAYATFRIKNSPVNLNFLHGQRYHAFSGIQSTIKNVCVKIFQDLLDLTYVSKSTRKILFNHEEGRRLMGHAALGNNNNFIPSPMLHSGSTRNGASSSSSLSLYSNMNMEGRLDMYNLSKAQIMDNTMNPEMTDLNRLMMGIEISNPSAKISKSPSMLSIYRHNLVIEEQQREVPRDERTLFVTFSNGHPLKEEELRNFFNRHFGSIDIIYMQQVQEGEELLFARIVFAQQETIAIILNGNLKAKFVIDGKHVWARRYIPKKKEKVNET</sequence>
<dbReference type="Proteomes" id="UP000036987">
    <property type="component" value="Unassembled WGS sequence"/>
</dbReference>
<organism evidence="1 2">
    <name type="scientific">Zostera marina</name>
    <name type="common">Eelgrass</name>
    <dbReference type="NCBI Taxonomy" id="29655"/>
    <lineage>
        <taxon>Eukaryota</taxon>
        <taxon>Viridiplantae</taxon>
        <taxon>Streptophyta</taxon>
        <taxon>Embryophyta</taxon>
        <taxon>Tracheophyta</taxon>
        <taxon>Spermatophyta</taxon>
        <taxon>Magnoliopsida</taxon>
        <taxon>Liliopsida</taxon>
        <taxon>Zosteraceae</taxon>
        <taxon>Zostera</taxon>
    </lineage>
</organism>
<accession>A0A0K9PIB2</accession>
<keyword evidence="2" id="KW-1185">Reference proteome</keyword>
<dbReference type="PANTHER" id="PTHR33527:SF14">
    <property type="entry name" value="OS07G0274300 PROTEIN"/>
    <property type="match status" value="1"/>
</dbReference>
<dbReference type="AlphaFoldDB" id="A0A0K9PIB2"/>
<reference evidence="2" key="1">
    <citation type="journal article" date="2016" name="Nature">
        <title>The genome of the seagrass Zostera marina reveals angiosperm adaptation to the sea.</title>
        <authorList>
            <person name="Olsen J.L."/>
            <person name="Rouze P."/>
            <person name="Verhelst B."/>
            <person name="Lin Y.-C."/>
            <person name="Bayer T."/>
            <person name="Collen J."/>
            <person name="Dattolo E."/>
            <person name="De Paoli E."/>
            <person name="Dittami S."/>
            <person name="Maumus F."/>
            <person name="Michel G."/>
            <person name="Kersting A."/>
            <person name="Lauritano C."/>
            <person name="Lohaus R."/>
            <person name="Toepel M."/>
            <person name="Tonon T."/>
            <person name="Vanneste K."/>
            <person name="Amirebrahimi M."/>
            <person name="Brakel J."/>
            <person name="Bostroem C."/>
            <person name="Chovatia M."/>
            <person name="Grimwood J."/>
            <person name="Jenkins J.W."/>
            <person name="Jueterbock A."/>
            <person name="Mraz A."/>
            <person name="Stam W.T."/>
            <person name="Tice H."/>
            <person name="Bornberg-Bauer E."/>
            <person name="Green P.J."/>
            <person name="Pearson G.A."/>
            <person name="Procaccini G."/>
            <person name="Duarte C.M."/>
            <person name="Schmutz J."/>
            <person name="Reusch T.B.H."/>
            <person name="Van de Peer Y."/>
        </authorList>
    </citation>
    <scope>NUCLEOTIDE SEQUENCE [LARGE SCALE GENOMIC DNA]</scope>
    <source>
        <strain evidence="2">cv. Finnish</strain>
    </source>
</reference>
<dbReference type="PANTHER" id="PTHR33527">
    <property type="entry name" value="OS07G0274300 PROTEIN"/>
    <property type="match status" value="1"/>
</dbReference>
<protein>
    <recommendedName>
        <fullName evidence="3">RRM domain-containing protein</fullName>
    </recommendedName>
</protein>
<dbReference type="OrthoDB" id="1882251at2759"/>
<evidence type="ECO:0000313" key="1">
    <source>
        <dbReference type="EMBL" id="KMZ68694.1"/>
    </source>
</evidence>
<proteinExistence type="predicted"/>
<dbReference type="EMBL" id="LFYR01000814">
    <property type="protein sequence ID" value="KMZ68694.1"/>
    <property type="molecule type" value="Genomic_DNA"/>
</dbReference>
<evidence type="ECO:0000313" key="2">
    <source>
        <dbReference type="Proteomes" id="UP000036987"/>
    </source>
</evidence>
<dbReference type="STRING" id="29655.A0A0K9PIB2"/>
<evidence type="ECO:0008006" key="3">
    <source>
        <dbReference type="Google" id="ProtNLM"/>
    </source>
</evidence>
<gene>
    <name evidence="1" type="ORF">ZOSMA_230G00150</name>
</gene>
<name>A0A0K9PIB2_ZOSMR</name>
<dbReference type="OMA" id="GIHQKRE"/>
<comment type="caution">
    <text evidence="1">The sequence shown here is derived from an EMBL/GenBank/DDBJ whole genome shotgun (WGS) entry which is preliminary data.</text>
</comment>